<gene>
    <name evidence="1" type="ORF">SDC9_73072</name>
</gene>
<sequence>MNTHIDAQCKNMIAIVKTFEHSCEMAAIQDDGKISRDEEKILRKIKASTQKFMLELSRI</sequence>
<proteinExistence type="predicted"/>
<evidence type="ECO:0000313" key="1">
    <source>
        <dbReference type="EMBL" id="MPM26568.1"/>
    </source>
</evidence>
<dbReference type="EMBL" id="VSSQ01004769">
    <property type="protein sequence ID" value="MPM26568.1"/>
    <property type="molecule type" value="Genomic_DNA"/>
</dbReference>
<protein>
    <submittedName>
        <fullName evidence="1">Uncharacterized protein</fullName>
    </submittedName>
</protein>
<comment type="caution">
    <text evidence="1">The sequence shown here is derived from an EMBL/GenBank/DDBJ whole genome shotgun (WGS) entry which is preliminary data.</text>
</comment>
<accession>A0A644YF13</accession>
<organism evidence="1">
    <name type="scientific">bioreactor metagenome</name>
    <dbReference type="NCBI Taxonomy" id="1076179"/>
    <lineage>
        <taxon>unclassified sequences</taxon>
        <taxon>metagenomes</taxon>
        <taxon>ecological metagenomes</taxon>
    </lineage>
</organism>
<reference evidence="1" key="1">
    <citation type="submission" date="2019-08" db="EMBL/GenBank/DDBJ databases">
        <authorList>
            <person name="Kucharzyk K."/>
            <person name="Murdoch R.W."/>
            <person name="Higgins S."/>
            <person name="Loffler F."/>
        </authorList>
    </citation>
    <scope>NUCLEOTIDE SEQUENCE</scope>
</reference>
<dbReference type="AlphaFoldDB" id="A0A644YF13"/>
<name>A0A644YF13_9ZZZZ</name>